<evidence type="ECO:0000313" key="2">
    <source>
        <dbReference type="Proteomes" id="UP000001600"/>
    </source>
</evidence>
<reference evidence="1 2" key="1">
    <citation type="journal article" date="2009" name="J. Bacteriol.">
        <title>Genome sequences of three Agrobacterium biovars help elucidate the evolution of multichromosome genomes in bacteria.</title>
        <authorList>
            <person name="Slater S.C."/>
            <person name="Goldman B.S."/>
            <person name="Goodner B."/>
            <person name="Setubal J.C."/>
            <person name="Farrand S.K."/>
            <person name="Nester E.W."/>
            <person name="Burr T.J."/>
            <person name="Banta L."/>
            <person name="Dickerman A.W."/>
            <person name="Paulsen I."/>
            <person name="Otten L."/>
            <person name="Suen G."/>
            <person name="Welch R."/>
            <person name="Almeida N.F."/>
            <person name="Arnold F."/>
            <person name="Burton O.T."/>
            <person name="Du Z."/>
            <person name="Ewing A."/>
            <person name="Godsy E."/>
            <person name="Heisel S."/>
            <person name="Houmiel K.L."/>
            <person name="Jhaveri J."/>
            <person name="Lu J."/>
            <person name="Miller N.M."/>
            <person name="Norton S."/>
            <person name="Chen Q."/>
            <person name="Phoolcharoen W."/>
            <person name="Ohlin V."/>
            <person name="Ondrusek D."/>
            <person name="Pride N."/>
            <person name="Stricklin S.L."/>
            <person name="Sun J."/>
            <person name="Wheeler C."/>
            <person name="Wilson L."/>
            <person name="Zhu H."/>
            <person name="Wood D.W."/>
        </authorList>
    </citation>
    <scope>NUCLEOTIDE SEQUENCE [LARGE SCALE GENOMIC DNA]</scope>
    <source>
        <strain evidence="2">K84 / ATCC BAA-868</strain>
        <plasmid evidence="1 2">pAtK84c</plasmid>
    </source>
</reference>
<evidence type="ECO:0008006" key="3">
    <source>
        <dbReference type="Google" id="ProtNLM"/>
    </source>
</evidence>
<dbReference type="AlphaFoldDB" id="B9JPU1"/>
<name>B9JPU1_RHIR8</name>
<dbReference type="Proteomes" id="UP000001600">
    <property type="component" value="Plasmid pAtK84c"/>
</dbReference>
<dbReference type="RefSeq" id="WP_012653156.1">
    <property type="nucleotide sequence ID" value="NC_011987.1"/>
</dbReference>
<gene>
    <name evidence="1" type="ordered locus">Arad_12094</name>
</gene>
<evidence type="ECO:0000313" key="1">
    <source>
        <dbReference type="EMBL" id="ACM31160.1"/>
    </source>
</evidence>
<organism evidence="1 2">
    <name type="scientific">Rhizobium rhizogenes (strain K84 / ATCC BAA-868)</name>
    <name type="common">Agrobacterium radiobacter</name>
    <dbReference type="NCBI Taxonomy" id="311403"/>
    <lineage>
        <taxon>Bacteria</taxon>
        <taxon>Pseudomonadati</taxon>
        <taxon>Pseudomonadota</taxon>
        <taxon>Alphaproteobacteria</taxon>
        <taxon>Hyphomicrobiales</taxon>
        <taxon>Rhizobiaceae</taxon>
        <taxon>Rhizobium/Agrobacterium group</taxon>
        <taxon>Rhizobium</taxon>
    </lineage>
</organism>
<keyword evidence="1" id="KW-0614">Plasmid</keyword>
<geneLocation type="plasmid" evidence="1 2">
    <name>pAtK84c</name>
</geneLocation>
<dbReference type="SUPFAM" id="SSF53756">
    <property type="entry name" value="UDP-Glycosyltransferase/glycogen phosphorylase"/>
    <property type="match status" value="1"/>
</dbReference>
<dbReference type="EMBL" id="CP000631">
    <property type="protein sequence ID" value="ACM31160.1"/>
    <property type="molecule type" value="Genomic_DNA"/>
</dbReference>
<dbReference type="Gene3D" id="3.40.50.2000">
    <property type="entry name" value="Glycogen Phosphorylase B"/>
    <property type="match status" value="2"/>
</dbReference>
<dbReference type="HOGENOM" id="CLU_715540_0_0_5"/>
<accession>B9JPU1</accession>
<dbReference type="KEGG" id="ara:Arad_12094"/>
<proteinExistence type="predicted"/>
<sequence>MRVLSIANVSNIDNPECDSGIIFQRLIADELVNYGIQYDVLVPKTFSTAREYCGAANAVEFPLGTTRYESRFSFDWNEFKRVITLLKPDVIFNSQVELTSAIRALLVTEGKTIPIVSYCHYPALWAGDGQKPEKDASLDHAALWYPIVQDILSALNTADRFIIQSDFAGKLVAAAASFYNVPKHREIGVVAPPVDPAMLSDEPTEARLARRRNRKVIYNHRLYASYGTQDFIDHISECLDLNCRFFISDPMGNRSMHRAFLSGSPADYRQRLSAMPCVDVSPLGYSRAAYRGEILSSRVGIAAFRPACVWSMSALDCMGLGTPVIAPNYASYPEFIPPELLFNSVAEFRCLLVRLLEDDIFWCNASDQSRTMALRFSVQDSAARFFKMFSTLGDSACAV</sequence>
<protein>
    <recommendedName>
        <fullName evidence="3">Glycosyltransferase protein</fullName>
    </recommendedName>
</protein>
<dbReference type="GO" id="GO:0016757">
    <property type="term" value="F:glycosyltransferase activity"/>
    <property type="evidence" value="ECO:0007669"/>
    <property type="project" value="UniProtKB-ARBA"/>
</dbReference>